<dbReference type="GO" id="GO:0003747">
    <property type="term" value="F:translation release factor activity"/>
    <property type="evidence" value="ECO:0007669"/>
    <property type="project" value="InterPro"/>
</dbReference>
<dbReference type="SUPFAM" id="SSF75620">
    <property type="entry name" value="Release factor"/>
    <property type="match status" value="1"/>
</dbReference>
<comment type="similarity">
    <text evidence="2">Belongs to the prokaryotic/mitochondrial release factor family.</text>
</comment>
<dbReference type="PANTHER" id="PTHR46203:SF1">
    <property type="entry name" value="MITOCHONDRIAL TRANSLATION RELEASE FACTOR IN RESCUE"/>
    <property type="match status" value="1"/>
</dbReference>
<dbReference type="Gene3D" id="3.30.160.20">
    <property type="match status" value="1"/>
</dbReference>
<dbReference type="PANTHER" id="PTHR46203">
    <property type="entry name" value="PROBABLE PEPTIDE CHAIN RELEASE FACTOR C12ORF65"/>
    <property type="match status" value="1"/>
</dbReference>
<evidence type="ECO:0000256" key="2">
    <source>
        <dbReference type="ARBA" id="ARBA00010835"/>
    </source>
</evidence>
<comment type="subcellular location">
    <subcellularLocation>
        <location evidence="1">Mitochondrion</location>
    </subcellularLocation>
</comment>
<organism evidence="7 8">
    <name type="scientific">Brassicogethes aeneus</name>
    <name type="common">Rape pollen beetle</name>
    <name type="synonym">Meligethes aeneus</name>
    <dbReference type="NCBI Taxonomy" id="1431903"/>
    <lineage>
        <taxon>Eukaryota</taxon>
        <taxon>Metazoa</taxon>
        <taxon>Ecdysozoa</taxon>
        <taxon>Arthropoda</taxon>
        <taxon>Hexapoda</taxon>
        <taxon>Insecta</taxon>
        <taxon>Pterygota</taxon>
        <taxon>Neoptera</taxon>
        <taxon>Endopterygota</taxon>
        <taxon>Coleoptera</taxon>
        <taxon>Polyphaga</taxon>
        <taxon>Cucujiformia</taxon>
        <taxon>Nitidulidae</taxon>
        <taxon>Meligethinae</taxon>
        <taxon>Brassicogethes</taxon>
    </lineage>
</organism>
<dbReference type="InterPro" id="IPR000352">
    <property type="entry name" value="Pep_chain_release_fac_I"/>
</dbReference>
<dbReference type="AlphaFoldDB" id="A0A9P0B6A4"/>
<dbReference type="EMBL" id="OV121135">
    <property type="protein sequence ID" value="CAH0555825.1"/>
    <property type="molecule type" value="Genomic_DNA"/>
</dbReference>
<evidence type="ECO:0000256" key="1">
    <source>
        <dbReference type="ARBA" id="ARBA00004173"/>
    </source>
</evidence>
<feature type="domain" description="Prokaryotic-type class I peptide chain release factors" evidence="6">
    <location>
        <begin position="32"/>
        <end position="128"/>
    </location>
</feature>
<evidence type="ECO:0000256" key="4">
    <source>
        <dbReference type="ARBA" id="ARBA00023128"/>
    </source>
</evidence>
<evidence type="ECO:0000313" key="8">
    <source>
        <dbReference type="Proteomes" id="UP001154078"/>
    </source>
</evidence>
<evidence type="ECO:0000256" key="5">
    <source>
        <dbReference type="SAM" id="MobiDB-lite"/>
    </source>
</evidence>
<dbReference type="Pfam" id="PF00472">
    <property type="entry name" value="RF-1"/>
    <property type="match status" value="1"/>
</dbReference>
<protein>
    <recommendedName>
        <fullName evidence="6">Prokaryotic-type class I peptide chain release factors domain-containing protein</fullName>
    </recommendedName>
</protein>
<dbReference type="OrthoDB" id="277888at2759"/>
<feature type="compositionally biased region" description="Low complexity" evidence="5">
    <location>
        <begin position="109"/>
        <end position="119"/>
    </location>
</feature>
<dbReference type="InterPro" id="IPR045853">
    <property type="entry name" value="Pep_chain_release_fac_I_sf"/>
</dbReference>
<evidence type="ECO:0000313" key="7">
    <source>
        <dbReference type="EMBL" id="CAH0555825.1"/>
    </source>
</evidence>
<feature type="compositionally biased region" description="Basic and acidic residues" evidence="5">
    <location>
        <begin position="120"/>
        <end position="139"/>
    </location>
</feature>
<gene>
    <name evidence="7" type="ORF">MELIAE_LOCUS7097</name>
</gene>
<name>A0A9P0B6A4_BRAAE</name>
<accession>A0A9P0B6A4</accession>
<keyword evidence="4" id="KW-0496">Mitochondrion</keyword>
<keyword evidence="3" id="KW-0809">Transit peptide</keyword>
<evidence type="ECO:0000259" key="6">
    <source>
        <dbReference type="Pfam" id="PF00472"/>
    </source>
</evidence>
<proteinExistence type="inferred from homology"/>
<keyword evidence="8" id="KW-1185">Reference proteome</keyword>
<dbReference type="GO" id="GO:0005739">
    <property type="term" value="C:mitochondrion"/>
    <property type="evidence" value="ECO:0007669"/>
    <property type="project" value="UniProtKB-SubCell"/>
</dbReference>
<dbReference type="Proteomes" id="UP001154078">
    <property type="component" value="Chromosome 4"/>
</dbReference>
<sequence length="139" mass="16005">MLYKTQLLSVNRLVLPLIRFKHILDYSKVPKLLESDIEEQHVRGSGPGGQKINKTSSCVVLKHIPTGIVVKNQESRLLEQNRKKARDILLTRLDNHINGENSIEAQIKQINNKKSSASQSKKDKLRTLKEEWKKRENIT</sequence>
<feature type="region of interest" description="Disordered" evidence="5">
    <location>
        <begin position="109"/>
        <end position="139"/>
    </location>
</feature>
<evidence type="ECO:0000256" key="3">
    <source>
        <dbReference type="ARBA" id="ARBA00022946"/>
    </source>
</evidence>
<dbReference type="InterPro" id="IPR052405">
    <property type="entry name" value="Mito_Transl_Release_Factor"/>
</dbReference>
<reference evidence="7" key="1">
    <citation type="submission" date="2021-12" db="EMBL/GenBank/DDBJ databases">
        <authorList>
            <person name="King R."/>
        </authorList>
    </citation>
    <scope>NUCLEOTIDE SEQUENCE</scope>
</reference>